<feature type="domain" description="PA" evidence="8">
    <location>
        <begin position="414"/>
        <end position="503"/>
    </location>
</feature>
<dbReference type="InterPro" id="IPR041469">
    <property type="entry name" value="Subtilisin-like_FN3"/>
</dbReference>
<feature type="active site" description="Charge relay system" evidence="4 5">
    <location>
        <position position="582"/>
    </location>
</feature>
<evidence type="ECO:0000256" key="4">
    <source>
        <dbReference type="PIRSR" id="PIRSR615500-1"/>
    </source>
</evidence>
<keyword evidence="3 5" id="KW-0720">Serine protease</keyword>
<organism evidence="11">
    <name type="scientific">uncultured Nocardioidaceae bacterium</name>
    <dbReference type="NCBI Taxonomy" id="253824"/>
    <lineage>
        <taxon>Bacteria</taxon>
        <taxon>Bacillati</taxon>
        <taxon>Actinomycetota</taxon>
        <taxon>Actinomycetes</taxon>
        <taxon>Propionibacteriales</taxon>
        <taxon>Nocardioidaceae</taxon>
        <taxon>environmental samples</taxon>
    </lineage>
</organism>
<dbReference type="InterPro" id="IPR036852">
    <property type="entry name" value="Peptidase_S8/S53_dom_sf"/>
</dbReference>
<feature type="signal peptide" evidence="6">
    <location>
        <begin position="1"/>
        <end position="27"/>
    </location>
</feature>
<keyword evidence="6" id="KW-0732">Signal</keyword>
<dbReference type="Pfam" id="PF05922">
    <property type="entry name" value="Inhibitor_I9"/>
    <property type="match status" value="1"/>
</dbReference>
<feature type="chain" id="PRO_5027098374" description="Serine protease, subtilase family" evidence="6">
    <location>
        <begin position="28"/>
        <end position="962"/>
    </location>
</feature>
<evidence type="ECO:0000256" key="5">
    <source>
        <dbReference type="PROSITE-ProRule" id="PRU01240"/>
    </source>
</evidence>
<feature type="active site" description="Charge relay system" evidence="4 5">
    <location>
        <position position="182"/>
    </location>
</feature>
<dbReference type="EMBL" id="CADCUJ010000060">
    <property type="protein sequence ID" value="CAA9350907.1"/>
    <property type="molecule type" value="Genomic_DNA"/>
</dbReference>
<dbReference type="InterPro" id="IPR010259">
    <property type="entry name" value="S8pro/Inhibitor_I9"/>
</dbReference>
<dbReference type="InterPro" id="IPR015500">
    <property type="entry name" value="Peptidase_S8_subtilisin-rel"/>
</dbReference>
<dbReference type="Gene3D" id="3.40.50.200">
    <property type="entry name" value="Peptidase S8/S53 domain"/>
    <property type="match status" value="1"/>
</dbReference>
<evidence type="ECO:0000259" key="9">
    <source>
        <dbReference type="Pfam" id="PF05922"/>
    </source>
</evidence>
<proteinExistence type="inferred from homology"/>
<evidence type="ECO:0000256" key="1">
    <source>
        <dbReference type="ARBA" id="ARBA00022670"/>
    </source>
</evidence>
<evidence type="ECO:0008006" key="12">
    <source>
        <dbReference type="Google" id="ProtNLM"/>
    </source>
</evidence>
<evidence type="ECO:0000313" key="11">
    <source>
        <dbReference type="EMBL" id="CAA9350907.1"/>
    </source>
</evidence>
<reference evidence="11" key="1">
    <citation type="submission" date="2020-02" db="EMBL/GenBank/DDBJ databases">
        <authorList>
            <person name="Meier V. D."/>
        </authorList>
    </citation>
    <scope>NUCLEOTIDE SEQUENCE</scope>
    <source>
        <strain evidence="11">AVDCRST_MAG72</strain>
    </source>
</reference>
<name>A0A6J4M5Y4_9ACTN</name>
<keyword evidence="2 5" id="KW-0378">Hydrolase</keyword>
<dbReference type="PRINTS" id="PR00723">
    <property type="entry name" value="SUBTILISIN"/>
</dbReference>
<dbReference type="Gene3D" id="2.60.40.2310">
    <property type="match status" value="1"/>
</dbReference>
<dbReference type="Pfam" id="PF02225">
    <property type="entry name" value="PA"/>
    <property type="match status" value="1"/>
</dbReference>
<dbReference type="GO" id="GO:0004252">
    <property type="term" value="F:serine-type endopeptidase activity"/>
    <property type="evidence" value="ECO:0007669"/>
    <property type="project" value="UniProtKB-UniRule"/>
</dbReference>
<dbReference type="GO" id="GO:0006508">
    <property type="term" value="P:proteolysis"/>
    <property type="evidence" value="ECO:0007669"/>
    <property type="project" value="UniProtKB-KW"/>
</dbReference>
<evidence type="ECO:0000256" key="3">
    <source>
        <dbReference type="ARBA" id="ARBA00022825"/>
    </source>
</evidence>
<evidence type="ECO:0000259" key="7">
    <source>
        <dbReference type="Pfam" id="PF00082"/>
    </source>
</evidence>
<sequence>MSLGSCLRQAVVPILATALVAGGTAGAASADARPGSPEATRAVGPGVYIVTLNRAPSVVYDGGLSGYPATRVGNSQRFDHSRPEVVSYERHLRAVQDRLLSRVGDPPVLYQMATAVNGFTAKLTSTQVKRLRASHRVRLVERSSTVHLDSVESPDLLGLDQVWRGQGGPAEAGKGIVVGLVDSGVWPENPSFVGLPQRTPGSSDGLAGFHGACQRGEQWSAEDCTDKVVSARYFVKGFGPANVAQADFLSPRDVDGHGSHTASVAAGNDKVPVEVRGQDFGSASGMAPAARIAIYKACWAAPDPDHDGCTTPDTVAAVDRAVADGVDVLGYPVSGPAGAVADSVELAFLNAATGGVFVAASAGNDGTRGAPVAHASPWVTTVGASTHWPREGEIRLGNGRRLKGAMVSDDAVHTAPLVLGSHAAAPGTSRRQAGLCEFGALDADAVEDSIVVCDRGVTARVDKSAAVERAGGAAMVLANTGPGTRDSDLHLVPTVHLGAAAAEDVKDYVRSRGARATATLDPTTPGGVPVPRVARFSSRGTASARGGDLLKPDLTAPGVGVLAAAAPGPLTGPLWDFRSGTSMSAAHVTGLAALVAAAKPAWSPARVKSAMSTTSYRPASGTGPLAHGAGHVDPTRFLDPGLTFDPVPGEWSRFLAGRLPARDLNLPSIAVGDLAGPRTMTRRVTNVSGSRLALHSQVTGLDGVTADVEPDRMTLAPGASRAFTVRLAAGRGAQVGSLTGGALIWADQGHRTRVRIPLAVRPLAASAPEQVTGTVRGGSVRVSGRSGSVRTIAASSTGLVGAEPRPVVLEAGGFDPADPRRDDDTLAADVRVSSDTEVARFETDARDGADLDLFVYRDADLVAWSADDSGEESVTLHGPDPGRYRVYVHTPAAGDEVSAAGRLYTWVVPSRGTAEVDLDPSRLRPEPGSRFELRASWRGLDPGKRWLGAIEYADRRTLLIVK</sequence>
<dbReference type="Pfam" id="PF17766">
    <property type="entry name" value="fn3_6"/>
    <property type="match status" value="1"/>
</dbReference>
<evidence type="ECO:0000256" key="2">
    <source>
        <dbReference type="ARBA" id="ARBA00022801"/>
    </source>
</evidence>
<evidence type="ECO:0000259" key="10">
    <source>
        <dbReference type="Pfam" id="PF17766"/>
    </source>
</evidence>
<dbReference type="SUPFAM" id="SSF52743">
    <property type="entry name" value="Subtilisin-like"/>
    <property type="match status" value="1"/>
</dbReference>
<dbReference type="PROSITE" id="PS51892">
    <property type="entry name" value="SUBTILASE"/>
    <property type="match status" value="1"/>
</dbReference>
<dbReference type="Gene3D" id="3.50.30.30">
    <property type="match status" value="1"/>
</dbReference>
<evidence type="ECO:0000259" key="8">
    <source>
        <dbReference type="Pfam" id="PF02225"/>
    </source>
</evidence>
<feature type="domain" description="Subtilisin-like protease fibronectin type-III" evidence="10">
    <location>
        <begin position="663"/>
        <end position="760"/>
    </location>
</feature>
<protein>
    <recommendedName>
        <fullName evidence="12">Serine protease, subtilase family</fullName>
    </recommendedName>
</protein>
<feature type="domain" description="Inhibitor I9" evidence="9">
    <location>
        <begin position="47"/>
        <end position="148"/>
    </location>
</feature>
<dbReference type="InterPro" id="IPR045051">
    <property type="entry name" value="SBT"/>
</dbReference>
<feature type="domain" description="Peptidase S8/S53" evidence="7">
    <location>
        <begin position="173"/>
        <end position="615"/>
    </location>
</feature>
<dbReference type="AlphaFoldDB" id="A0A6J4M5Y4"/>
<evidence type="ECO:0000256" key="6">
    <source>
        <dbReference type="SAM" id="SignalP"/>
    </source>
</evidence>
<feature type="active site" description="Charge relay system" evidence="4 5">
    <location>
        <position position="257"/>
    </location>
</feature>
<dbReference type="CDD" id="cd02120">
    <property type="entry name" value="PA_subtilisin_like"/>
    <property type="match status" value="1"/>
</dbReference>
<dbReference type="PANTHER" id="PTHR10795">
    <property type="entry name" value="PROPROTEIN CONVERTASE SUBTILISIN/KEXIN"/>
    <property type="match status" value="1"/>
</dbReference>
<gene>
    <name evidence="11" type="ORF">AVDCRST_MAG72-1326</name>
</gene>
<dbReference type="Pfam" id="PF00082">
    <property type="entry name" value="Peptidase_S8"/>
    <property type="match status" value="1"/>
</dbReference>
<dbReference type="InterPro" id="IPR000209">
    <property type="entry name" value="Peptidase_S8/S53_dom"/>
</dbReference>
<keyword evidence="1 5" id="KW-0645">Protease</keyword>
<accession>A0A6J4M5Y4</accession>
<comment type="similarity">
    <text evidence="5">Belongs to the peptidase S8 family.</text>
</comment>
<dbReference type="InterPro" id="IPR003137">
    <property type="entry name" value="PA_domain"/>
</dbReference>